<accession>A0A150QWN5</accession>
<keyword evidence="1" id="KW-0472">Membrane</keyword>
<organism evidence="2 3">
    <name type="scientific">Sorangium cellulosum</name>
    <name type="common">Polyangium cellulosum</name>
    <dbReference type="NCBI Taxonomy" id="56"/>
    <lineage>
        <taxon>Bacteria</taxon>
        <taxon>Pseudomonadati</taxon>
        <taxon>Myxococcota</taxon>
        <taxon>Polyangia</taxon>
        <taxon>Polyangiales</taxon>
        <taxon>Polyangiaceae</taxon>
        <taxon>Sorangium</taxon>
    </lineage>
</organism>
<feature type="transmembrane region" description="Helical" evidence="1">
    <location>
        <begin position="226"/>
        <end position="243"/>
    </location>
</feature>
<evidence type="ECO:0000256" key="1">
    <source>
        <dbReference type="SAM" id="Phobius"/>
    </source>
</evidence>
<feature type="transmembrane region" description="Helical" evidence="1">
    <location>
        <begin position="111"/>
        <end position="129"/>
    </location>
</feature>
<feature type="transmembrane region" description="Helical" evidence="1">
    <location>
        <begin position="53"/>
        <end position="77"/>
    </location>
</feature>
<reference evidence="2 3" key="1">
    <citation type="submission" date="2014-02" db="EMBL/GenBank/DDBJ databases">
        <title>The small core and large imbalanced accessory genome model reveals a collaborative survival strategy of Sorangium cellulosum strains in nature.</title>
        <authorList>
            <person name="Han K."/>
            <person name="Peng R."/>
            <person name="Blom J."/>
            <person name="Li Y.-Z."/>
        </authorList>
    </citation>
    <scope>NUCLEOTIDE SEQUENCE [LARGE SCALE GENOMIC DNA]</scope>
    <source>
        <strain evidence="2 3">So0008-312</strain>
    </source>
</reference>
<keyword evidence="1" id="KW-0812">Transmembrane</keyword>
<evidence type="ECO:0000313" key="2">
    <source>
        <dbReference type="EMBL" id="KYF72447.1"/>
    </source>
</evidence>
<gene>
    <name evidence="2" type="ORF">BE15_48040</name>
</gene>
<evidence type="ECO:0000313" key="3">
    <source>
        <dbReference type="Proteomes" id="UP000075260"/>
    </source>
</evidence>
<dbReference type="EMBL" id="JEMA01000264">
    <property type="protein sequence ID" value="KYF72447.1"/>
    <property type="molecule type" value="Genomic_DNA"/>
</dbReference>
<protein>
    <submittedName>
        <fullName evidence="2">Uncharacterized protein</fullName>
    </submittedName>
</protein>
<feature type="transmembrane region" description="Helical" evidence="1">
    <location>
        <begin position="149"/>
        <end position="178"/>
    </location>
</feature>
<comment type="caution">
    <text evidence="2">The sequence shown here is derived from an EMBL/GenBank/DDBJ whole genome shotgun (WGS) entry which is preliminary data.</text>
</comment>
<feature type="transmembrane region" description="Helical" evidence="1">
    <location>
        <begin position="28"/>
        <end position="46"/>
    </location>
</feature>
<proteinExistence type="predicted"/>
<sequence>MLLKLALVGAAVLASSLAARRFGHAVGGTLAGMPMIAGSITGFVLLQEPPAQVSAIALATLACLPATIAHGLCFAWCATRFRWGAALLAANAAFLSLGAALLALRLPAPAVCAAALLSPVLGALAMPRLPLAAAAVTIPRVELACRAVAAMAIAWLILRTAGVAPAGLSGLLLAVPIAGNVLPSFTLPRYGAAATAALLAGFARGLLGFAAFFVALRVGLGRMSPAAAYGLAWAVALLAALALRTTGDAARAGATSSPRASRLWRRRRSP</sequence>
<keyword evidence="1" id="KW-1133">Transmembrane helix</keyword>
<dbReference type="AlphaFoldDB" id="A0A150QWN5"/>
<name>A0A150QWN5_SORCE</name>
<dbReference type="Proteomes" id="UP000075260">
    <property type="component" value="Unassembled WGS sequence"/>
</dbReference>
<feature type="transmembrane region" description="Helical" evidence="1">
    <location>
        <begin position="190"/>
        <end position="214"/>
    </location>
</feature>
<feature type="transmembrane region" description="Helical" evidence="1">
    <location>
        <begin position="83"/>
        <end position="104"/>
    </location>
</feature>